<keyword evidence="1" id="KW-0175">Coiled coil</keyword>
<organism evidence="4 5">
    <name type="scientific">Rhodohalobacter mucosus</name>
    <dbReference type="NCBI Taxonomy" id="2079485"/>
    <lineage>
        <taxon>Bacteria</taxon>
        <taxon>Pseudomonadati</taxon>
        <taxon>Balneolota</taxon>
        <taxon>Balneolia</taxon>
        <taxon>Balneolales</taxon>
        <taxon>Balneolaceae</taxon>
        <taxon>Rhodohalobacter</taxon>
    </lineage>
</organism>
<evidence type="ECO:0000313" key="4">
    <source>
        <dbReference type="EMBL" id="PWN07413.1"/>
    </source>
</evidence>
<dbReference type="InterPro" id="IPR037291">
    <property type="entry name" value="DUF4139"/>
</dbReference>
<dbReference type="EMBL" id="QGGB01000003">
    <property type="protein sequence ID" value="PWN07413.1"/>
    <property type="molecule type" value="Genomic_DNA"/>
</dbReference>
<proteinExistence type="predicted"/>
<evidence type="ECO:0000259" key="3">
    <source>
        <dbReference type="Pfam" id="PF13600"/>
    </source>
</evidence>
<evidence type="ECO:0008006" key="6">
    <source>
        <dbReference type="Google" id="ProtNLM"/>
    </source>
</evidence>
<comment type="caution">
    <text evidence="4">The sequence shown here is derived from an EMBL/GenBank/DDBJ whole genome shotgun (WGS) entry which is preliminary data.</text>
</comment>
<dbReference type="RefSeq" id="WP_109645083.1">
    <property type="nucleotide sequence ID" value="NZ_QGGB01000003.1"/>
</dbReference>
<dbReference type="PANTHER" id="PTHR31005">
    <property type="entry name" value="DUF4139 DOMAIN-CONTAINING PROTEIN"/>
    <property type="match status" value="1"/>
</dbReference>
<dbReference type="AlphaFoldDB" id="A0A316TS07"/>
<dbReference type="InterPro" id="IPR011935">
    <property type="entry name" value="CHP02231"/>
</dbReference>
<feature type="coiled-coil region" evidence="1">
    <location>
        <begin position="106"/>
        <end position="168"/>
    </location>
</feature>
<name>A0A316TS07_9BACT</name>
<reference evidence="4 5" key="1">
    <citation type="submission" date="2018-05" db="EMBL/GenBank/DDBJ databases">
        <title>Rhodohalobacter halophilus gen. nov., sp. nov., a moderately halophilic member of the family Balneolaceae.</title>
        <authorList>
            <person name="Liu Z.-W."/>
        </authorList>
    </citation>
    <scope>NUCLEOTIDE SEQUENCE [LARGE SCALE GENOMIC DNA]</scope>
    <source>
        <strain evidence="4 5">8A47</strain>
    </source>
</reference>
<feature type="domain" description="DUF4139" evidence="2">
    <location>
        <begin position="219"/>
        <end position="529"/>
    </location>
</feature>
<gene>
    <name evidence="4" type="ORF">DDZ15_03880</name>
</gene>
<keyword evidence="5" id="KW-1185">Reference proteome</keyword>
<dbReference type="Pfam" id="PF13598">
    <property type="entry name" value="DUF4139"/>
    <property type="match status" value="1"/>
</dbReference>
<protein>
    <recommendedName>
        <fullName evidence="6">Mucoidy inhibitor MuiA family protein</fullName>
    </recommendedName>
</protein>
<evidence type="ECO:0000259" key="2">
    <source>
        <dbReference type="Pfam" id="PF13598"/>
    </source>
</evidence>
<evidence type="ECO:0000256" key="1">
    <source>
        <dbReference type="SAM" id="Coils"/>
    </source>
</evidence>
<dbReference type="PANTHER" id="PTHR31005:SF8">
    <property type="entry name" value="DUF4139 DOMAIN-CONTAINING PROTEIN"/>
    <property type="match status" value="1"/>
</dbReference>
<feature type="domain" description="DUF4140" evidence="3">
    <location>
        <begin position="39"/>
        <end position="137"/>
    </location>
</feature>
<dbReference type="Pfam" id="PF13600">
    <property type="entry name" value="DUF4140"/>
    <property type="match status" value="1"/>
</dbReference>
<accession>A0A316TS07</accession>
<dbReference type="InterPro" id="IPR025554">
    <property type="entry name" value="DUF4140"/>
</dbReference>
<sequence length="537" mass="60515">MHIPIILTIWLLTGLQLQTPETDLNQDPEINIEPPVTSVTLFPEGAQITHHVSVDIPSGNQTIVFSGLNREINASTSTIGLGGNVEIVSVSHRVTRRRATVNADSIARLESEKEMLEATIRSVQIDQQVIDYEMEMLSVNREPEAGNNDSLRDLLTLHRERIRDLKTETIQLSDSLQTLRTRLNEINRALQQPGYQPYISEGELLVEVNNPTPGSFDTEISYQVSRAGWKPEYELRVQGVDEDISGKLAAIVYNNTNQTWQDVEITLSTRIPQRGTTTPNLDPWFLDFFEPQMTVLERRRAELDELVVSGNAESADLGASLAMPPPPPPSFRSESMIARQFMLRDRQTIESGNERSRLTLEEYSVPADFTYFSVPKIQEGAILLANIPEWEDTFLLPGSAMLHLEDTFVGQTYLNPQTVSDTLEVSFGRDNGIVVTREKSGERSERSFFRNRVTQTVAHEISIRNTKGYPVEIELMDQIPVSVREEIEVTATELSGGDLTNETGFVNWVLTVEPSEMITLELVYEVRYPSGQNIRLE</sequence>
<evidence type="ECO:0000313" key="5">
    <source>
        <dbReference type="Proteomes" id="UP000245533"/>
    </source>
</evidence>
<dbReference type="NCBIfam" id="TIGR02231">
    <property type="entry name" value="mucoidy inhibitor MuiA family protein"/>
    <property type="match status" value="1"/>
</dbReference>
<dbReference type="OrthoDB" id="634585at2"/>
<dbReference type="Proteomes" id="UP000245533">
    <property type="component" value="Unassembled WGS sequence"/>
</dbReference>